<evidence type="ECO:0000256" key="5">
    <source>
        <dbReference type="ARBA" id="ARBA00022573"/>
    </source>
</evidence>
<feature type="domain" description="Aminotransferase class I/classII large" evidence="10">
    <location>
        <begin position="25"/>
        <end position="358"/>
    </location>
</feature>
<accession>A0A841U927</accession>
<evidence type="ECO:0000256" key="4">
    <source>
        <dbReference type="ARBA" id="ARBA00012285"/>
    </source>
</evidence>
<dbReference type="InterPro" id="IPR004839">
    <property type="entry name" value="Aminotransferase_I/II_large"/>
</dbReference>
<gene>
    <name evidence="11" type="ORF">H7B90_24200</name>
</gene>
<evidence type="ECO:0000256" key="9">
    <source>
        <dbReference type="ARBA" id="ARBA00048531"/>
    </source>
</evidence>
<dbReference type="PROSITE" id="PS00105">
    <property type="entry name" value="AA_TRANSFER_CLASS_1"/>
    <property type="match status" value="1"/>
</dbReference>
<dbReference type="GO" id="GO:0009236">
    <property type="term" value="P:cobalamin biosynthetic process"/>
    <property type="evidence" value="ECO:0007669"/>
    <property type="project" value="UniProtKB-UniPathway"/>
</dbReference>
<dbReference type="AlphaFoldDB" id="A0A841U927"/>
<comment type="function">
    <text evidence="2">Decarboxylates L-threonine-O-3-phosphate to yield (R)-1-amino-2-propanol O-2-phosphate, the precursor for the linkage between the nucleotide loop and the corrin ring in cobalamin.</text>
</comment>
<dbReference type="UniPathway" id="UPA00148"/>
<dbReference type="InterPro" id="IPR015422">
    <property type="entry name" value="PyrdxlP-dep_Trfase_small"/>
</dbReference>
<dbReference type="GO" id="GO:0048472">
    <property type="term" value="F:threonine-phosphate decarboxylase activity"/>
    <property type="evidence" value="ECO:0007669"/>
    <property type="project" value="UniProtKB-EC"/>
</dbReference>
<dbReference type="NCBIfam" id="TIGR01140">
    <property type="entry name" value="L_thr_O3P_dcar"/>
    <property type="match status" value="1"/>
</dbReference>
<evidence type="ECO:0000313" key="12">
    <source>
        <dbReference type="Proteomes" id="UP000553776"/>
    </source>
</evidence>
<keyword evidence="12" id="KW-1185">Reference proteome</keyword>
<protein>
    <recommendedName>
        <fullName evidence="4">threonine-phosphate decarboxylase</fullName>
        <ecNumber evidence="4">4.1.1.81</ecNumber>
    </recommendedName>
    <alternativeName>
        <fullName evidence="8">L-threonine-O-3-phosphate decarboxylase</fullName>
    </alternativeName>
</protein>
<keyword evidence="6" id="KW-0663">Pyridoxal phosphate</keyword>
<evidence type="ECO:0000256" key="7">
    <source>
        <dbReference type="ARBA" id="ARBA00023239"/>
    </source>
</evidence>
<dbReference type="InterPro" id="IPR015424">
    <property type="entry name" value="PyrdxlP-dep_Trfase"/>
</dbReference>
<dbReference type="Proteomes" id="UP000553776">
    <property type="component" value="Unassembled WGS sequence"/>
</dbReference>
<organism evidence="11 12">
    <name type="scientific">Cohnella xylanilytica</name>
    <dbReference type="NCBI Taxonomy" id="557555"/>
    <lineage>
        <taxon>Bacteria</taxon>
        <taxon>Bacillati</taxon>
        <taxon>Bacillota</taxon>
        <taxon>Bacilli</taxon>
        <taxon>Bacillales</taxon>
        <taxon>Paenibacillaceae</taxon>
        <taxon>Cohnella</taxon>
    </lineage>
</organism>
<comment type="caution">
    <text evidence="11">The sequence shown here is derived from an EMBL/GenBank/DDBJ whole genome shotgun (WGS) entry which is preliminary data.</text>
</comment>
<comment type="pathway">
    <text evidence="3">Cofactor biosynthesis; adenosylcobalamin biosynthesis.</text>
</comment>
<comment type="cofactor">
    <cofactor evidence="1">
        <name>pyridoxal 5'-phosphate</name>
        <dbReference type="ChEBI" id="CHEBI:597326"/>
    </cofactor>
</comment>
<dbReference type="GO" id="GO:0030170">
    <property type="term" value="F:pyridoxal phosphate binding"/>
    <property type="evidence" value="ECO:0007669"/>
    <property type="project" value="InterPro"/>
</dbReference>
<dbReference type="PANTHER" id="PTHR42885:SF1">
    <property type="entry name" value="THREONINE-PHOSPHATE DECARBOXYLASE"/>
    <property type="match status" value="1"/>
</dbReference>
<evidence type="ECO:0000256" key="3">
    <source>
        <dbReference type="ARBA" id="ARBA00004953"/>
    </source>
</evidence>
<dbReference type="InterPro" id="IPR004838">
    <property type="entry name" value="NHTrfase_class1_PyrdxlP-BS"/>
</dbReference>
<dbReference type="EC" id="4.1.1.81" evidence="4"/>
<dbReference type="Pfam" id="PF00155">
    <property type="entry name" value="Aminotran_1_2"/>
    <property type="match status" value="1"/>
</dbReference>
<dbReference type="Gene3D" id="3.40.640.10">
    <property type="entry name" value="Type I PLP-dependent aspartate aminotransferase-like (Major domain)"/>
    <property type="match status" value="1"/>
</dbReference>
<name>A0A841U927_9BACL</name>
<dbReference type="Gene3D" id="3.90.1150.10">
    <property type="entry name" value="Aspartate Aminotransferase, domain 1"/>
    <property type="match status" value="1"/>
</dbReference>
<dbReference type="PANTHER" id="PTHR42885">
    <property type="entry name" value="HISTIDINOL-PHOSPHATE AMINOTRANSFERASE-RELATED"/>
    <property type="match status" value="1"/>
</dbReference>
<dbReference type="InterPro" id="IPR005860">
    <property type="entry name" value="CobD"/>
</dbReference>
<dbReference type="EMBL" id="JACJVR010000096">
    <property type="protein sequence ID" value="MBB6694501.1"/>
    <property type="molecule type" value="Genomic_DNA"/>
</dbReference>
<sequence length="372" mass="41448">MLERYGHGGDWVTAEERYGRPETGWLDFSANMNPAGPPEAVGAIFRDHWREIARYPDPAVRGLRAKLAREYGIPPDAILVGNGAAELIDLAVRGIGPASALLAQPSFKEYEDALKKAGVAVRTTRLAKERDYLLTDAELDSAISVPGAPGVDRPDCVFLGHPNNPTGRLVPRETIDRLRRNASLLLLDEAFMDFVPEEKDVSLIREAAESERLIVFRSMTKFYAIPGIRLGFMVAHPKRIAELRALQPPWSVNFLAQRIGEAVLDEREYAARTRAWLREERPWLTGRLRSLGIEACPSDVNYLLGELPAASGWTARTLQDHLAGRGILIRDASLFQGLSERHFRIAVRLRGENERLLQELEQALSRGAPAHV</sequence>
<evidence type="ECO:0000256" key="8">
    <source>
        <dbReference type="ARBA" id="ARBA00029996"/>
    </source>
</evidence>
<keyword evidence="5" id="KW-0169">Cobalamin biosynthesis</keyword>
<proteinExistence type="predicted"/>
<comment type="catalytic activity">
    <reaction evidence="9">
        <text>O-phospho-L-threonine + H(+) = (R)-1-aminopropan-2-yl phosphate + CO2</text>
        <dbReference type="Rhea" id="RHEA:11492"/>
        <dbReference type="ChEBI" id="CHEBI:15378"/>
        <dbReference type="ChEBI" id="CHEBI:16526"/>
        <dbReference type="ChEBI" id="CHEBI:58563"/>
        <dbReference type="ChEBI" id="CHEBI:58675"/>
        <dbReference type="EC" id="4.1.1.81"/>
    </reaction>
</comment>
<evidence type="ECO:0000256" key="6">
    <source>
        <dbReference type="ARBA" id="ARBA00022898"/>
    </source>
</evidence>
<dbReference type="InterPro" id="IPR015421">
    <property type="entry name" value="PyrdxlP-dep_Trfase_major"/>
</dbReference>
<evidence type="ECO:0000256" key="1">
    <source>
        <dbReference type="ARBA" id="ARBA00001933"/>
    </source>
</evidence>
<evidence type="ECO:0000313" key="11">
    <source>
        <dbReference type="EMBL" id="MBB6694501.1"/>
    </source>
</evidence>
<evidence type="ECO:0000259" key="10">
    <source>
        <dbReference type="Pfam" id="PF00155"/>
    </source>
</evidence>
<evidence type="ECO:0000256" key="2">
    <source>
        <dbReference type="ARBA" id="ARBA00003444"/>
    </source>
</evidence>
<dbReference type="RefSeq" id="WP_185138466.1">
    <property type="nucleotide sequence ID" value="NZ_JACJVR010000096.1"/>
</dbReference>
<keyword evidence="7 11" id="KW-0456">Lyase</keyword>
<dbReference type="CDD" id="cd00609">
    <property type="entry name" value="AAT_like"/>
    <property type="match status" value="1"/>
</dbReference>
<reference evidence="11 12" key="1">
    <citation type="submission" date="2020-08" db="EMBL/GenBank/DDBJ databases">
        <title>Cohnella phylogeny.</title>
        <authorList>
            <person name="Dunlap C."/>
        </authorList>
    </citation>
    <scope>NUCLEOTIDE SEQUENCE [LARGE SCALE GENOMIC DNA]</scope>
    <source>
        <strain evidence="11 12">DSM 25239</strain>
    </source>
</reference>
<dbReference type="SUPFAM" id="SSF53383">
    <property type="entry name" value="PLP-dependent transferases"/>
    <property type="match status" value="1"/>
</dbReference>